<organism evidence="1">
    <name type="scientific">Loa loa</name>
    <name type="common">Eye worm</name>
    <name type="synonym">Filaria loa</name>
    <dbReference type="NCBI Taxonomy" id="7209"/>
    <lineage>
        <taxon>Eukaryota</taxon>
        <taxon>Metazoa</taxon>
        <taxon>Ecdysozoa</taxon>
        <taxon>Nematoda</taxon>
        <taxon>Chromadorea</taxon>
        <taxon>Rhabditida</taxon>
        <taxon>Spirurina</taxon>
        <taxon>Spiruromorpha</taxon>
        <taxon>Filarioidea</taxon>
        <taxon>Onchocercidae</taxon>
        <taxon>Loa</taxon>
    </lineage>
</organism>
<proteinExistence type="predicted"/>
<dbReference type="EMBL" id="JH712128">
    <property type="protein sequence ID" value="EFO18803.1"/>
    <property type="molecule type" value="Genomic_DNA"/>
</dbReference>
<evidence type="ECO:0000313" key="1">
    <source>
        <dbReference type="EMBL" id="EFO18803.1"/>
    </source>
</evidence>
<accession>A0A1S0TR92</accession>
<dbReference type="KEGG" id="loa:LOAG_09692"/>
<name>A0A1S0TR92_LOALO</name>
<dbReference type="CTD" id="9947132"/>
<dbReference type="RefSeq" id="XP_003145267.1">
    <property type="nucleotide sequence ID" value="XM_003145219.1"/>
</dbReference>
<reference evidence="1" key="1">
    <citation type="submission" date="2012-04" db="EMBL/GenBank/DDBJ databases">
        <title>The Genome Sequence of Loa loa.</title>
        <authorList>
            <consortium name="The Broad Institute Genome Sequencing Platform"/>
            <consortium name="Broad Institute Genome Sequencing Center for Infectious Disease"/>
            <person name="Nutman T.B."/>
            <person name="Fink D.L."/>
            <person name="Russ C."/>
            <person name="Young S."/>
            <person name="Zeng Q."/>
            <person name="Gargeya S."/>
            <person name="Alvarado L."/>
            <person name="Berlin A."/>
            <person name="Chapman S.B."/>
            <person name="Chen Z."/>
            <person name="Freedman E."/>
            <person name="Gellesch M."/>
            <person name="Goldberg J."/>
            <person name="Griggs A."/>
            <person name="Gujja S."/>
            <person name="Heilman E.R."/>
            <person name="Heiman D."/>
            <person name="Howarth C."/>
            <person name="Mehta T."/>
            <person name="Neiman D."/>
            <person name="Pearson M."/>
            <person name="Roberts A."/>
            <person name="Saif S."/>
            <person name="Shea T."/>
            <person name="Shenoy N."/>
            <person name="Sisk P."/>
            <person name="Stolte C."/>
            <person name="Sykes S."/>
            <person name="White J."/>
            <person name="Yandava C."/>
            <person name="Haas B."/>
            <person name="Henn M.R."/>
            <person name="Nusbaum C."/>
            <person name="Birren B."/>
        </authorList>
    </citation>
    <scope>NUCLEOTIDE SEQUENCE [LARGE SCALE GENOMIC DNA]</scope>
</reference>
<dbReference type="InParanoid" id="A0A1S0TR92"/>
<protein>
    <submittedName>
        <fullName evidence="1">Uncharacterized protein</fullName>
    </submittedName>
</protein>
<dbReference type="AlphaFoldDB" id="A0A1S0TR92"/>
<gene>
    <name evidence="1" type="ORF">LOAG_09692</name>
</gene>
<dbReference type="GeneID" id="9947132"/>
<sequence>MILSIPQHHSTQTIYYEARQGNDEGSVDGDGCRHHLSSLSSSSSSIIIIIIILHHHHHHPPSSSSSSWLSFANENLERAVYPRLLQTLQMWVYPFNLRNRFFRIVAGRLASPFCPWIHFNPSVEICLTWEMILPEAYITASTARNLIRVRKPLPHDKWRGVVKVLH</sequence>